<dbReference type="EMBL" id="RHGB01000001">
    <property type="protein sequence ID" value="RNL67810.1"/>
    <property type="molecule type" value="Genomic_DNA"/>
</dbReference>
<reference evidence="2 3" key="1">
    <citation type="submission" date="2018-10" db="EMBL/GenBank/DDBJ databases">
        <title>Draft genome sequence of Zhongshania sp. DSW25-10.</title>
        <authorList>
            <person name="Oh J."/>
        </authorList>
    </citation>
    <scope>NUCLEOTIDE SEQUENCE [LARGE SCALE GENOMIC DNA]</scope>
    <source>
        <strain evidence="2 3">DSW25-10</strain>
    </source>
</reference>
<keyword evidence="1" id="KW-0472">Membrane</keyword>
<accession>A0ABX9W7L2</accession>
<protein>
    <submittedName>
        <fullName evidence="2">Uncharacterized protein</fullName>
    </submittedName>
</protein>
<name>A0ABX9W7L2_9GAMM</name>
<gene>
    <name evidence="2" type="ORF">D0911_01965</name>
</gene>
<comment type="caution">
    <text evidence="2">The sequence shown here is derived from an EMBL/GenBank/DDBJ whole genome shotgun (WGS) entry which is preliminary data.</text>
</comment>
<keyword evidence="1" id="KW-1133">Transmembrane helix</keyword>
<proteinExistence type="predicted"/>
<evidence type="ECO:0000256" key="1">
    <source>
        <dbReference type="SAM" id="Phobius"/>
    </source>
</evidence>
<dbReference type="Proteomes" id="UP000274695">
    <property type="component" value="Unassembled WGS sequence"/>
</dbReference>
<keyword evidence="3" id="KW-1185">Reference proteome</keyword>
<evidence type="ECO:0000313" key="3">
    <source>
        <dbReference type="Proteomes" id="UP000274695"/>
    </source>
</evidence>
<organism evidence="2 3">
    <name type="scientific">Zhongshania marina</name>
    <dbReference type="NCBI Taxonomy" id="2304603"/>
    <lineage>
        <taxon>Bacteria</taxon>
        <taxon>Pseudomonadati</taxon>
        <taxon>Pseudomonadota</taxon>
        <taxon>Gammaproteobacteria</taxon>
        <taxon>Cellvibrionales</taxon>
        <taxon>Spongiibacteraceae</taxon>
        <taxon>Zhongshania</taxon>
    </lineage>
</organism>
<evidence type="ECO:0000313" key="2">
    <source>
        <dbReference type="EMBL" id="RNL67810.1"/>
    </source>
</evidence>
<sequence length="68" mass="8100">MFFIERIKSYQGLKKDVQFITLQLVVLYCVFISMGITIPYLNYVLMILALWSVKIIGSDHKRKKIQFR</sequence>
<feature type="transmembrane region" description="Helical" evidence="1">
    <location>
        <begin position="16"/>
        <end position="34"/>
    </location>
</feature>
<keyword evidence="1" id="KW-0812">Transmembrane</keyword>